<keyword evidence="3" id="KW-1185">Reference proteome</keyword>
<accession>A0A922HSK8</accession>
<dbReference type="EMBL" id="ASGP02000005">
    <property type="protein sequence ID" value="KAH9506535.1"/>
    <property type="molecule type" value="Genomic_DNA"/>
</dbReference>
<keyword evidence="1" id="KW-0472">Membrane</keyword>
<evidence type="ECO:0000313" key="2">
    <source>
        <dbReference type="EMBL" id="KAH9506535.1"/>
    </source>
</evidence>
<organism evidence="2 3">
    <name type="scientific">Dermatophagoides farinae</name>
    <name type="common">American house dust mite</name>
    <dbReference type="NCBI Taxonomy" id="6954"/>
    <lineage>
        <taxon>Eukaryota</taxon>
        <taxon>Metazoa</taxon>
        <taxon>Ecdysozoa</taxon>
        <taxon>Arthropoda</taxon>
        <taxon>Chelicerata</taxon>
        <taxon>Arachnida</taxon>
        <taxon>Acari</taxon>
        <taxon>Acariformes</taxon>
        <taxon>Sarcoptiformes</taxon>
        <taxon>Astigmata</taxon>
        <taxon>Psoroptidia</taxon>
        <taxon>Analgoidea</taxon>
        <taxon>Pyroglyphidae</taxon>
        <taxon>Dermatophagoidinae</taxon>
        <taxon>Dermatophagoides</taxon>
    </lineage>
</organism>
<evidence type="ECO:0000313" key="3">
    <source>
        <dbReference type="Proteomes" id="UP000790347"/>
    </source>
</evidence>
<reference evidence="2" key="2">
    <citation type="journal article" date="2022" name="Res Sq">
        <title>Comparative Genomics Reveals Insights into the Divergent Evolution of Astigmatic Mites and Household Pest Adaptations.</title>
        <authorList>
            <person name="Xiong Q."/>
            <person name="Wan A.T.-Y."/>
            <person name="Liu X.-Y."/>
            <person name="Fung C.S.-H."/>
            <person name="Xiao X."/>
            <person name="Malainual N."/>
            <person name="Hou J."/>
            <person name="Wang L."/>
            <person name="Wang M."/>
            <person name="Yang K."/>
            <person name="Cui Y."/>
            <person name="Leung E."/>
            <person name="Nong W."/>
            <person name="Shin S.-K."/>
            <person name="Au S."/>
            <person name="Jeong K.Y."/>
            <person name="Chew F.T."/>
            <person name="Hui J."/>
            <person name="Leung T.F."/>
            <person name="Tungtrongchitr A."/>
            <person name="Zhong N."/>
            <person name="Liu Z."/>
            <person name="Tsui S."/>
        </authorList>
    </citation>
    <scope>NUCLEOTIDE SEQUENCE</scope>
    <source>
        <strain evidence="2">Derf</strain>
        <tissue evidence="2">Whole organism</tissue>
    </source>
</reference>
<feature type="transmembrane region" description="Helical" evidence="1">
    <location>
        <begin position="12"/>
        <end position="38"/>
    </location>
</feature>
<dbReference type="Proteomes" id="UP000790347">
    <property type="component" value="Unassembled WGS sequence"/>
</dbReference>
<proteinExistence type="predicted"/>
<keyword evidence="1" id="KW-1133">Transmembrane helix</keyword>
<evidence type="ECO:0000256" key="1">
    <source>
        <dbReference type="SAM" id="Phobius"/>
    </source>
</evidence>
<comment type="caution">
    <text evidence="2">The sequence shown here is derived from an EMBL/GenBank/DDBJ whole genome shotgun (WGS) entry which is preliminary data.</text>
</comment>
<keyword evidence="1" id="KW-0812">Transmembrane</keyword>
<dbReference type="AlphaFoldDB" id="A0A922HSK8"/>
<name>A0A922HSK8_DERFA</name>
<sequence length="76" mass="8590">MSTESNNIAELFLLLIFIMAWILSIIMLAFNGIISYGITKEHRIFIKQASQASIRHEVQSDLLLNIGIPLESSKDK</sequence>
<gene>
    <name evidence="2" type="ORF">DERF_011260</name>
</gene>
<reference evidence="2" key="1">
    <citation type="submission" date="2013-05" db="EMBL/GenBank/DDBJ databases">
        <authorList>
            <person name="Yim A.K.Y."/>
            <person name="Chan T.F."/>
            <person name="Ji K.M."/>
            <person name="Liu X.Y."/>
            <person name="Zhou J.W."/>
            <person name="Li R.Q."/>
            <person name="Yang K.Y."/>
            <person name="Li J."/>
            <person name="Li M."/>
            <person name="Law P.T.W."/>
            <person name="Wu Y.L."/>
            <person name="Cai Z.L."/>
            <person name="Qin H."/>
            <person name="Bao Y."/>
            <person name="Leung R.K.K."/>
            <person name="Ng P.K.S."/>
            <person name="Zou J."/>
            <person name="Zhong X.J."/>
            <person name="Ran P.X."/>
            <person name="Zhong N.S."/>
            <person name="Liu Z.G."/>
            <person name="Tsui S.K.W."/>
        </authorList>
    </citation>
    <scope>NUCLEOTIDE SEQUENCE</scope>
    <source>
        <strain evidence="2">Derf</strain>
        <tissue evidence="2">Whole organism</tissue>
    </source>
</reference>
<protein>
    <submittedName>
        <fullName evidence="2">Uncharacterized protein</fullName>
    </submittedName>
</protein>